<feature type="domain" description="Protein kinase" evidence="2">
    <location>
        <begin position="14"/>
        <end position="322"/>
    </location>
</feature>
<name>A0AA39ZBG3_9PEZI</name>
<dbReference type="GO" id="GO:0004672">
    <property type="term" value="F:protein kinase activity"/>
    <property type="evidence" value="ECO:0007669"/>
    <property type="project" value="InterPro"/>
</dbReference>
<dbReference type="GO" id="GO:0005524">
    <property type="term" value="F:ATP binding"/>
    <property type="evidence" value="ECO:0007669"/>
    <property type="project" value="InterPro"/>
</dbReference>
<proteinExistence type="predicted"/>
<dbReference type="AlphaFoldDB" id="A0AA39ZBG3"/>
<reference evidence="3" key="1">
    <citation type="submission" date="2023-06" db="EMBL/GenBank/DDBJ databases">
        <title>Genome-scale phylogeny and comparative genomics of the fungal order Sordariales.</title>
        <authorList>
            <consortium name="Lawrence Berkeley National Laboratory"/>
            <person name="Hensen N."/>
            <person name="Bonometti L."/>
            <person name="Westerberg I."/>
            <person name="Brannstrom I.O."/>
            <person name="Guillou S."/>
            <person name="Cros-Aarteil S."/>
            <person name="Calhoun S."/>
            <person name="Haridas S."/>
            <person name="Kuo A."/>
            <person name="Mondo S."/>
            <person name="Pangilinan J."/>
            <person name="Riley R."/>
            <person name="Labutti K."/>
            <person name="Andreopoulos B."/>
            <person name="Lipzen A."/>
            <person name="Chen C."/>
            <person name="Yanf M."/>
            <person name="Daum C."/>
            <person name="Ng V."/>
            <person name="Clum A."/>
            <person name="Steindorff A."/>
            <person name="Ohm R."/>
            <person name="Martin F."/>
            <person name="Silar P."/>
            <person name="Natvig D."/>
            <person name="Lalanne C."/>
            <person name="Gautier V."/>
            <person name="Ament-Velasquez S.L."/>
            <person name="Kruys A."/>
            <person name="Hutchinson M.I."/>
            <person name="Powell A.J."/>
            <person name="Barry K."/>
            <person name="Miller A.N."/>
            <person name="Grigoriev I.V."/>
            <person name="Debuchy R."/>
            <person name="Gladieux P."/>
            <person name="Thoren M.H."/>
            <person name="Johannesson H."/>
        </authorList>
    </citation>
    <scope>NUCLEOTIDE SEQUENCE</scope>
    <source>
        <strain evidence="3">CBS 307.81</strain>
    </source>
</reference>
<dbReference type="EMBL" id="JAULSY010000064">
    <property type="protein sequence ID" value="KAK0667892.1"/>
    <property type="molecule type" value="Genomic_DNA"/>
</dbReference>
<dbReference type="Gene3D" id="1.10.510.10">
    <property type="entry name" value="Transferase(Phosphotransferase) domain 1"/>
    <property type="match status" value="1"/>
</dbReference>
<organism evidence="3 4">
    <name type="scientific">Cercophora samala</name>
    <dbReference type="NCBI Taxonomy" id="330535"/>
    <lineage>
        <taxon>Eukaryota</taxon>
        <taxon>Fungi</taxon>
        <taxon>Dikarya</taxon>
        <taxon>Ascomycota</taxon>
        <taxon>Pezizomycotina</taxon>
        <taxon>Sordariomycetes</taxon>
        <taxon>Sordariomycetidae</taxon>
        <taxon>Sordariales</taxon>
        <taxon>Lasiosphaeriaceae</taxon>
        <taxon>Cercophora</taxon>
    </lineage>
</organism>
<sequence>MSYGHVFKDVTGQYLFIRPLGTGVSCQAQLVRHLPTGEYRVRKVLHRRVPIGEELPRNIRYTVDADIQAIIQFNNEAAIVDLLQKSTERNQPKIATLYSHSTQVDEKKRKYTRVSYWSLSNGGDLDSFLADYQYHLPRPFILRFLSQILTTLQHLYTACHDRLGPIVHNDLHAGNILLHYPSNAPSPIPEFHLIDFGLATPLSPAFIADDNDFLLPTPGNPPDWDVPRVLRIVDKLLATWPEEHRAFLHSGGDPIGSAYRLLLDLDRRFQDLLLQHRRHIHETTDLSQRLTLPDLRPVIGYVNSSLATLDPQGVEMRGHQLVSQAYLNFCEPEFRAPMTYSKLNEIGHAKGLPGPWHIGYLDPDRNYQVLDLLAVGNKETFHRPNEDNTNSDSDSAWGDD</sequence>
<comment type="caution">
    <text evidence="3">The sequence shown here is derived from an EMBL/GenBank/DDBJ whole genome shotgun (WGS) entry which is preliminary data.</text>
</comment>
<gene>
    <name evidence="3" type="ORF">QBC41DRAFT_374320</name>
</gene>
<keyword evidence="4" id="KW-1185">Reference proteome</keyword>
<dbReference type="SUPFAM" id="SSF56112">
    <property type="entry name" value="Protein kinase-like (PK-like)"/>
    <property type="match status" value="1"/>
</dbReference>
<protein>
    <submittedName>
        <fullName evidence="3">Kinase-like domain-containing protein</fullName>
    </submittedName>
</protein>
<dbReference type="InterPro" id="IPR000719">
    <property type="entry name" value="Prot_kinase_dom"/>
</dbReference>
<dbReference type="SMART" id="SM00220">
    <property type="entry name" value="S_TKc"/>
    <property type="match status" value="1"/>
</dbReference>
<dbReference type="PROSITE" id="PS50011">
    <property type="entry name" value="PROTEIN_KINASE_DOM"/>
    <property type="match status" value="1"/>
</dbReference>
<keyword evidence="3" id="KW-0808">Transferase</keyword>
<accession>A0AA39ZBG3</accession>
<evidence type="ECO:0000256" key="1">
    <source>
        <dbReference type="SAM" id="MobiDB-lite"/>
    </source>
</evidence>
<evidence type="ECO:0000313" key="4">
    <source>
        <dbReference type="Proteomes" id="UP001174997"/>
    </source>
</evidence>
<evidence type="ECO:0000259" key="2">
    <source>
        <dbReference type="PROSITE" id="PS50011"/>
    </source>
</evidence>
<evidence type="ECO:0000313" key="3">
    <source>
        <dbReference type="EMBL" id="KAK0667892.1"/>
    </source>
</evidence>
<dbReference type="InterPro" id="IPR011009">
    <property type="entry name" value="Kinase-like_dom_sf"/>
</dbReference>
<feature type="region of interest" description="Disordered" evidence="1">
    <location>
        <begin position="380"/>
        <end position="400"/>
    </location>
</feature>
<keyword evidence="3" id="KW-0418">Kinase</keyword>
<dbReference type="Proteomes" id="UP001174997">
    <property type="component" value="Unassembled WGS sequence"/>
</dbReference>